<evidence type="ECO:0000313" key="2">
    <source>
        <dbReference type="Proteomes" id="UP000059074"/>
    </source>
</evidence>
<reference evidence="1 2" key="1">
    <citation type="submission" date="2015-10" db="EMBL/GenBank/DDBJ databases">
        <title>Transcriptomic analysis of a linuron degrading triple-species bacterial consortium.</title>
        <authorList>
            <person name="Albers P."/>
        </authorList>
    </citation>
    <scope>NUCLEOTIDE SEQUENCE [LARGE SCALE GENOMIC DNA]</scope>
    <source>
        <strain evidence="1 2">WDL6</strain>
    </source>
</reference>
<dbReference type="PATRIC" id="fig|121290.4.peg.1640"/>
<sequence length="69" mass="7920">MKNRILLENYYPPGDLERSVRRIVEHYNHACYHVGNITDAAVEGTKAIPDSEEPAVGHRLRHGTIRLRL</sequence>
<accession>A0A109BPF6</accession>
<proteinExistence type="predicted"/>
<comment type="caution">
    <text evidence="1">The sequence shown here is derived from an EMBL/GenBank/DDBJ whole genome shotgun (WGS) entry which is preliminary data.</text>
</comment>
<organism evidence="1 2">
    <name type="scientific">Hyphomicrobium sulfonivorans</name>
    <dbReference type="NCBI Taxonomy" id="121290"/>
    <lineage>
        <taxon>Bacteria</taxon>
        <taxon>Pseudomonadati</taxon>
        <taxon>Pseudomonadota</taxon>
        <taxon>Alphaproteobacteria</taxon>
        <taxon>Hyphomicrobiales</taxon>
        <taxon>Hyphomicrobiaceae</taxon>
        <taxon>Hyphomicrobium</taxon>
    </lineage>
</organism>
<dbReference type="Proteomes" id="UP000059074">
    <property type="component" value="Unassembled WGS sequence"/>
</dbReference>
<name>A0A109BPF6_HYPSL</name>
<protein>
    <submittedName>
        <fullName evidence="1">Uncharacterized protein</fullName>
    </submittedName>
</protein>
<evidence type="ECO:0000313" key="1">
    <source>
        <dbReference type="EMBL" id="KWT72531.1"/>
    </source>
</evidence>
<keyword evidence="2" id="KW-1185">Reference proteome</keyword>
<dbReference type="EMBL" id="LMTR01000006">
    <property type="protein sequence ID" value="KWT72531.1"/>
    <property type="molecule type" value="Genomic_DNA"/>
</dbReference>
<gene>
    <name evidence="1" type="ORF">APY04_0093</name>
</gene>
<dbReference type="AlphaFoldDB" id="A0A109BPF6"/>